<evidence type="ECO:0000256" key="3">
    <source>
        <dbReference type="ARBA" id="ARBA00022490"/>
    </source>
</evidence>
<feature type="compositionally biased region" description="Basic and acidic residues" evidence="6">
    <location>
        <begin position="365"/>
        <end position="374"/>
    </location>
</feature>
<dbReference type="Pfam" id="PF02985">
    <property type="entry name" value="HEAT"/>
    <property type="match status" value="1"/>
</dbReference>
<comment type="caution">
    <text evidence="7">The sequence shown here is derived from an EMBL/GenBank/DDBJ whole genome shotgun (WGS) entry which is preliminary data.</text>
</comment>
<dbReference type="Pfam" id="PF13513">
    <property type="entry name" value="HEAT_EZ"/>
    <property type="match status" value="1"/>
</dbReference>
<evidence type="ECO:0000256" key="2">
    <source>
        <dbReference type="ARBA" id="ARBA00022448"/>
    </source>
</evidence>
<protein>
    <submittedName>
        <fullName evidence="7">Importin subunit beta-2</fullName>
    </submittedName>
</protein>
<feature type="region of interest" description="Disordered" evidence="6">
    <location>
        <begin position="365"/>
        <end position="391"/>
    </location>
</feature>
<dbReference type="InterPro" id="IPR016024">
    <property type="entry name" value="ARM-type_fold"/>
</dbReference>
<reference evidence="7 8" key="1">
    <citation type="submission" date="2024-05" db="EMBL/GenBank/DDBJ databases">
        <title>Long read based assembly of the Candida bracarensis genome reveals expanded adhesin content.</title>
        <authorList>
            <person name="Marcet-Houben M."/>
            <person name="Ksiezopolska E."/>
            <person name="Gabaldon T."/>
        </authorList>
    </citation>
    <scope>NUCLEOTIDE SEQUENCE [LARGE SCALE GENOMIC DNA]</scope>
    <source>
        <strain evidence="7 8">CBM6</strain>
    </source>
</reference>
<organism evidence="7 8">
    <name type="scientific">Nakaseomyces bracarensis</name>
    <dbReference type="NCBI Taxonomy" id="273131"/>
    <lineage>
        <taxon>Eukaryota</taxon>
        <taxon>Fungi</taxon>
        <taxon>Dikarya</taxon>
        <taxon>Ascomycota</taxon>
        <taxon>Saccharomycotina</taxon>
        <taxon>Saccharomycetes</taxon>
        <taxon>Saccharomycetales</taxon>
        <taxon>Saccharomycetaceae</taxon>
        <taxon>Nakaseomyces</taxon>
    </lineage>
</organism>
<comment type="subcellular location">
    <subcellularLocation>
        <location evidence="1">Cytoplasm</location>
    </subcellularLocation>
</comment>
<gene>
    <name evidence="7" type="ORF">RNJ44_04756</name>
</gene>
<dbReference type="EMBL" id="JBEVYD010000005">
    <property type="protein sequence ID" value="KAL3232840.1"/>
    <property type="molecule type" value="Genomic_DNA"/>
</dbReference>
<keyword evidence="4" id="KW-0677">Repeat</keyword>
<evidence type="ECO:0000256" key="1">
    <source>
        <dbReference type="ARBA" id="ARBA00004496"/>
    </source>
</evidence>
<dbReference type="InterPro" id="IPR040122">
    <property type="entry name" value="Importin_beta"/>
</dbReference>
<keyword evidence="5" id="KW-0653">Protein transport</keyword>
<accession>A0ABR4NVS1</accession>
<evidence type="ECO:0000256" key="6">
    <source>
        <dbReference type="SAM" id="MobiDB-lite"/>
    </source>
</evidence>
<keyword evidence="3" id="KW-0963">Cytoplasm</keyword>
<dbReference type="PANTHER" id="PTHR10527">
    <property type="entry name" value="IMPORTIN BETA"/>
    <property type="match status" value="1"/>
</dbReference>
<dbReference type="SUPFAM" id="SSF48371">
    <property type="entry name" value="ARM repeat"/>
    <property type="match status" value="1"/>
</dbReference>
<dbReference type="InterPro" id="IPR011989">
    <property type="entry name" value="ARM-like"/>
</dbReference>
<proteinExistence type="predicted"/>
<dbReference type="InterPro" id="IPR000357">
    <property type="entry name" value="HEAT"/>
</dbReference>
<keyword evidence="2" id="KW-0813">Transport</keyword>
<dbReference type="Gene3D" id="1.25.10.10">
    <property type="entry name" value="Leucine-rich Repeat Variant"/>
    <property type="match status" value="1"/>
</dbReference>
<evidence type="ECO:0000256" key="4">
    <source>
        <dbReference type="ARBA" id="ARBA00022737"/>
    </source>
</evidence>
<keyword evidence="8" id="KW-1185">Reference proteome</keyword>
<sequence>MSSWKPDNVAVVQLATLLKNCMSPNHDERTTAMDALQQFQLQPEFFNYLCYILIEGETDEVLKSNFSPNDLQNNRATAGMLLKNSMLEKGGFGKGNHDLEYIKTNIIHGLYNPNILISNVTGIVITTLFSTYYRQHREDPTGVQMLSQLLELVSNGNVASIKAISKIMEDSAQFFQLEWAGNVKPIETLVESFLKFITEPLMSSVIRAESIKCINTIIPLQTQSFIVRIDQFLELLFHLAQSDEDDEVRTQTCIAFSFLLEFRPDKLVDHLSGIIQYMLHIIGTVYEEKVAIEACEFLHAFATNSNIPEHLVQPYIADVVPVLLAKMVYNEDSILVLESSNDDDAYLEDKDEDIKPIAPRIVKKKDNTDSKADGNDADDDEDDDEGDDDIDTQWNLRKCSASTLDVLTNILPHAVIDVAFPFLKEHLTSDKWYIREATVLALGAMAEGGMTYFNDQLPVLIPFLVEQLKDHWAPVRKITCWTLSRFSPWILKDHVEFLIPVLEPIIITLMDKKKDVQEAAISSVAVFIENCDPELIETLLYSELLKNFEKCFQFYKKRNLIILYDAVGRFAEKCELDDAAMQTLLPHLISKWELLSDDDKELWPLLECLSCVASSLGEKFAPMASEVYNRAHRILIHCIELDKKSQIDPTTVVPEKDFLITSIDLIDGLVQGLGPQSQELLFPQNGQDTTFLEILLECLQDPVHEVRQSCYALLGDIVYFYKPDIVIIKLQEFLKIMGLEFVHNTGEEDTSGIPALINAIWCLGLISERINLSSCIVELSKYLLDLFLNSTITDEAVLENLAITIGRFGMTHPEVFSSGPFANDHAWKKWSEKAMKIENIEEKSSTYMGFIKIVNLIDDGRLMSSATLHKVIKGLTTDVDFKPFITELYDFMVRHTECINQLNLSQEEMSFLSQLH</sequence>
<feature type="compositionally biased region" description="Acidic residues" evidence="6">
    <location>
        <begin position="375"/>
        <end position="391"/>
    </location>
</feature>
<evidence type="ECO:0000313" key="8">
    <source>
        <dbReference type="Proteomes" id="UP001623330"/>
    </source>
</evidence>
<dbReference type="Proteomes" id="UP001623330">
    <property type="component" value="Unassembled WGS sequence"/>
</dbReference>
<evidence type="ECO:0000256" key="5">
    <source>
        <dbReference type="ARBA" id="ARBA00022927"/>
    </source>
</evidence>
<name>A0ABR4NVS1_9SACH</name>
<evidence type="ECO:0000313" key="7">
    <source>
        <dbReference type="EMBL" id="KAL3232840.1"/>
    </source>
</evidence>